<dbReference type="InterPro" id="IPR036890">
    <property type="entry name" value="HATPase_C_sf"/>
</dbReference>
<dbReference type="RefSeq" id="WP_158243560.1">
    <property type="nucleotide sequence ID" value="NZ_BSQD01000015.1"/>
</dbReference>
<evidence type="ECO:0000256" key="6">
    <source>
        <dbReference type="ARBA" id="ARBA00022485"/>
    </source>
</evidence>
<dbReference type="GO" id="GO:0046872">
    <property type="term" value="F:metal ion binding"/>
    <property type="evidence" value="ECO:0007669"/>
    <property type="project" value="UniProtKB-KW"/>
</dbReference>
<comment type="subcellular location">
    <subcellularLocation>
        <location evidence="3">Cytoplasm</location>
    </subcellularLocation>
</comment>
<dbReference type="GO" id="GO:0000155">
    <property type="term" value="F:phosphorelay sensor kinase activity"/>
    <property type="evidence" value="ECO:0007669"/>
    <property type="project" value="InterPro"/>
</dbReference>
<dbReference type="PRINTS" id="PR00344">
    <property type="entry name" value="BCTRLSENSOR"/>
</dbReference>
<evidence type="ECO:0000256" key="7">
    <source>
        <dbReference type="ARBA" id="ARBA00022490"/>
    </source>
</evidence>
<comment type="catalytic activity">
    <reaction evidence="1">
        <text>ATP + protein L-histidine = ADP + protein N-phospho-L-histidine.</text>
        <dbReference type="EC" id="2.7.13.3"/>
    </reaction>
</comment>
<dbReference type="GeneID" id="95550036"/>
<organism evidence="19 20">
    <name type="scientific">Trinickia caryophylli</name>
    <name type="common">Paraburkholderia caryophylli</name>
    <dbReference type="NCBI Taxonomy" id="28094"/>
    <lineage>
        <taxon>Bacteria</taxon>
        <taxon>Pseudomonadati</taxon>
        <taxon>Pseudomonadota</taxon>
        <taxon>Betaproteobacteria</taxon>
        <taxon>Burkholderiales</taxon>
        <taxon>Burkholderiaceae</taxon>
        <taxon>Trinickia</taxon>
    </lineage>
</organism>
<dbReference type="SMART" id="SM00091">
    <property type="entry name" value="PAS"/>
    <property type="match status" value="1"/>
</dbReference>
<keyword evidence="12" id="KW-0902">Two-component regulatory system</keyword>
<dbReference type="CDD" id="cd00130">
    <property type="entry name" value="PAS"/>
    <property type="match status" value="1"/>
</dbReference>
<keyword evidence="16" id="KW-0175">Coiled coil</keyword>
<reference evidence="20" key="1">
    <citation type="submission" date="2017-04" db="EMBL/GenBank/DDBJ databases">
        <authorList>
            <person name="Varghese N."/>
            <person name="Submissions S."/>
        </authorList>
    </citation>
    <scope>NUCLEOTIDE SEQUENCE [LARGE SCALE GENOMIC DNA]</scope>
    <source>
        <strain evidence="20">Ballard 720</strain>
    </source>
</reference>
<dbReference type="PROSITE" id="PS50109">
    <property type="entry name" value="HIS_KIN"/>
    <property type="match status" value="1"/>
</dbReference>
<dbReference type="InterPro" id="IPR050482">
    <property type="entry name" value="Sensor_HK_TwoCompSys"/>
</dbReference>
<protein>
    <recommendedName>
        <fullName evidence="5">Oxygen sensor histidine kinase NreB</fullName>
        <ecNumber evidence="4">2.7.13.3</ecNumber>
    </recommendedName>
    <alternativeName>
        <fullName evidence="15">Nitrogen regulation protein B</fullName>
    </alternativeName>
</protein>
<name>A0A1X7GP96_TRICW</name>
<dbReference type="Proteomes" id="UP000192911">
    <property type="component" value="Unassembled WGS sequence"/>
</dbReference>
<dbReference type="PROSITE" id="PS50113">
    <property type="entry name" value="PAC"/>
    <property type="match status" value="1"/>
</dbReference>
<keyword evidence="7" id="KW-0963">Cytoplasm</keyword>
<dbReference type="Pfam" id="PF13426">
    <property type="entry name" value="PAS_9"/>
    <property type="match status" value="1"/>
</dbReference>
<dbReference type="Gene3D" id="3.30.565.10">
    <property type="entry name" value="Histidine kinase-like ATPase, C-terminal domain"/>
    <property type="match status" value="1"/>
</dbReference>
<dbReference type="Pfam" id="PF02518">
    <property type="entry name" value="HATPase_c"/>
    <property type="match status" value="1"/>
</dbReference>
<keyword evidence="10" id="KW-0418">Kinase</keyword>
<dbReference type="SMART" id="SM00387">
    <property type="entry name" value="HATPase_c"/>
    <property type="match status" value="1"/>
</dbReference>
<dbReference type="GO" id="GO:0046983">
    <property type="term" value="F:protein dimerization activity"/>
    <property type="evidence" value="ECO:0007669"/>
    <property type="project" value="InterPro"/>
</dbReference>
<keyword evidence="9" id="KW-0479">Metal-binding</keyword>
<dbReference type="InterPro" id="IPR011712">
    <property type="entry name" value="Sig_transdc_His_kin_sub3_dim/P"/>
</dbReference>
<dbReference type="AlphaFoldDB" id="A0A1X7GP96"/>
<evidence type="ECO:0000256" key="12">
    <source>
        <dbReference type="ARBA" id="ARBA00023012"/>
    </source>
</evidence>
<gene>
    <name evidence="19" type="ORF">SAMN06295900_11724</name>
</gene>
<sequence length="397" mass="43149">MAHTIPYALAAALAVALAVLVWVQCARRREAAALSRTIDELHASEARYRGLVEISPVATWINRDNAIAFLNPACLALLGAGEPGQILGRSPFDIVHPDCHQHVRRRIERLAGRPGVQLDTATERVVRLDGEVREVEVKAVGLDDPGHVSILVTLLDVTERNQIERELLESQRNLRALSRSLDDVREDERAKLARELHEGLGQSLAALKMKMYALDGGGHAGPPGGRHALVHSASEHVDELVALVRRLAAELRPPMLDDLGLVAAVEWLAGEFSLHSGVTVTLDMEEVASDARVATAAYRIAQEALTNIARHARAQLVWVSLRSRGDTLVLRVRDDGIGIGPDHRRSPSSFGLLSIRERVASLGGTLDIVTDHGQGLELTVCLPLHARERTAQAPTPI</sequence>
<evidence type="ECO:0000256" key="5">
    <source>
        <dbReference type="ARBA" id="ARBA00017322"/>
    </source>
</evidence>
<evidence type="ECO:0000256" key="15">
    <source>
        <dbReference type="ARBA" id="ARBA00030800"/>
    </source>
</evidence>
<dbReference type="GO" id="GO:0005737">
    <property type="term" value="C:cytoplasm"/>
    <property type="evidence" value="ECO:0007669"/>
    <property type="project" value="UniProtKB-SubCell"/>
</dbReference>
<dbReference type="InterPro" id="IPR005467">
    <property type="entry name" value="His_kinase_dom"/>
</dbReference>
<evidence type="ECO:0000256" key="2">
    <source>
        <dbReference type="ARBA" id="ARBA00001966"/>
    </source>
</evidence>
<dbReference type="PANTHER" id="PTHR24421:SF58">
    <property type="entry name" value="SIGNAL TRANSDUCTION HISTIDINE-PROTEIN KINASE_PHOSPHATASE UHPB"/>
    <property type="match status" value="1"/>
</dbReference>
<dbReference type="NCBIfam" id="TIGR00229">
    <property type="entry name" value="sensory_box"/>
    <property type="match status" value="1"/>
</dbReference>
<proteinExistence type="predicted"/>
<dbReference type="GO" id="GO:0051539">
    <property type="term" value="F:4 iron, 4 sulfur cluster binding"/>
    <property type="evidence" value="ECO:0007669"/>
    <property type="project" value="UniProtKB-KW"/>
</dbReference>
<accession>A0A1X7GP96</accession>
<keyword evidence="13" id="KW-0411">Iron-sulfur</keyword>
<evidence type="ECO:0000256" key="9">
    <source>
        <dbReference type="ARBA" id="ARBA00022723"/>
    </source>
</evidence>
<dbReference type="Gene3D" id="1.20.5.1930">
    <property type="match status" value="1"/>
</dbReference>
<evidence type="ECO:0000313" key="19">
    <source>
        <dbReference type="EMBL" id="SMF72591.1"/>
    </source>
</evidence>
<evidence type="ECO:0000256" key="1">
    <source>
        <dbReference type="ARBA" id="ARBA00000085"/>
    </source>
</evidence>
<keyword evidence="11" id="KW-0408">Iron</keyword>
<evidence type="ECO:0000256" key="8">
    <source>
        <dbReference type="ARBA" id="ARBA00022679"/>
    </source>
</evidence>
<dbReference type="PANTHER" id="PTHR24421">
    <property type="entry name" value="NITRATE/NITRITE SENSOR PROTEIN NARX-RELATED"/>
    <property type="match status" value="1"/>
</dbReference>
<evidence type="ECO:0000313" key="20">
    <source>
        <dbReference type="Proteomes" id="UP000192911"/>
    </source>
</evidence>
<dbReference type="GO" id="GO:0016020">
    <property type="term" value="C:membrane"/>
    <property type="evidence" value="ECO:0007669"/>
    <property type="project" value="InterPro"/>
</dbReference>
<evidence type="ECO:0000256" key="14">
    <source>
        <dbReference type="ARBA" id="ARBA00024827"/>
    </source>
</evidence>
<evidence type="ECO:0000256" key="4">
    <source>
        <dbReference type="ARBA" id="ARBA00012438"/>
    </source>
</evidence>
<dbReference type="EMBL" id="FXAH01000017">
    <property type="protein sequence ID" value="SMF72591.1"/>
    <property type="molecule type" value="Genomic_DNA"/>
</dbReference>
<dbReference type="InterPro" id="IPR003594">
    <property type="entry name" value="HATPase_dom"/>
</dbReference>
<dbReference type="SUPFAM" id="SSF55785">
    <property type="entry name" value="PYP-like sensor domain (PAS domain)"/>
    <property type="match status" value="1"/>
</dbReference>
<keyword evidence="6" id="KW-0004">4Fe-4S</keyword>
<dbReference type="EC" id="2.7.13.3" evidence="4"/>
<dbReference type="STRING" id="28094.SAMN06295900_11724"/>
<dbReference type="Gene3D" id="3.30.450.20">
    <property type="entry name" value="PAS domain"/>
    <property type="match status" value="1"/>
</dbReference>
<feature type="domain" description="PAC" evidence="18">
    <location>
        <begin position="119"/>
        <end position="169"/>
    </location>
</feature>
<evidence type="ECO:0000259" key="18">
    <source>
        <dbReference type="PROSITE" id="PS50113"/>
    </source>
</evidence>
<dbReference type="InterPro" id="IPR000700">
    <property type="entry name" value="PAS-assoc_C"/>
</dbReference>
<evidence type="ECO:0000256" key="11">
    <source>
        <dbReference type="ARBA" id="ARBA00023004"/>
    </source>
</evidence>
<evidence type="ECO:0000256" key="13">
    <source>
        <dbReference type="ARBA" id="ARBA00023014"/>
    </source>
</evidence>
<keyword evidence="20" id="KW-1185">Reference proteome</keyword>
<evidence type="ECO:0000259" key="17">
    <source>
        <dbReference type="PROSITE" id="PS50109"/>
    </source>
</evidence>
<dbReference type="InterPro" id="IPR004358">
    <property type="entry name" value="Sig_transdc_His_kin-like_C"/>
</dbReference>
<comment type="function">
    <text evidence="14">Member of the two-component regulatory system NreB/NreC involved in the control of dissimilatory nitrate/nitrite reduction in response to oxygen. NreB functions as a direct oxygen sensor histidine kinase which is autophosphorylated, in the absence of oxygen, probably at the conserved histidine residue, and transfers its phosphate group probably to a conserved aspartate residue of NreC. NreB/NreC activates the expression of the nitrate (narGHJI) and nitrite (nir) reductase operons, as well as the putative nitrate transporter gene narT.</text>
</comment>
<dbReference type="Pfam" id="PF07730">
    <property type="entry name" value="HisKA_3"/>
    <property type="match status" value="1"/>
</dbReference>
<comment type="cofactor">
    <cofactor evidence="2">
        <name>[4Fe-4S] cluster</name>
        <dbReference type="ChEBI" id="CHEBI:49883"/>
    </cofactor>
</comment>
<feature type="coiled-coil region" evidence="16">
    <location>
        <begin position="118"/>
        <end position="187"/>
    </location>
</feature>
<dbReference type="SUPFAM" id="SSF55874">
    <property type="entry name" value="ATPase domain of HSP90 chaperone/DNA topoisomerase II/histidine kinase"/>
    <property type="match status" value="1"/>
</dbReference>
<evidence type="ECO:0000256" key="10">
    <source>
        <dbReference type="ARBA" id="ARBA00022777"/>
    </source>
</evidence>
<evidence type="ECO:0000256" key="16">
    <source>
        <dbReference type="SAM" id="Coils"/>
    </source>
</evidence>
<keyword evidence="8" id="KW-0808">Transferase</keyword>
<dbReference type="CDD" id="cd16917">
    <property type="entry name" value="HATPase_UhpB-NarQ-NarX-like"/>
    <property type="match status" value="1"/>
</dbReference>
<evidence type="ECO:0000256" key="3">
    <source>
        <dbReference type="ARBA" id="ARBA00004496"/>
    </source>
</evidence>
<feature type="domain" description="Histidine kinase" evidence="17">
    <location>
        <begin position="299"/>
        <end position="386"/>
    </location>
</feature>
<dbReference type="InterPro" id="IPR000014">
    <property type="entry name" value="PAS"/>
</dbReference>
<dbReference type="InterPro" id="IPR035965">
    <property type="entry name" value="PAS-like_dom_sf"/>
</dbReference>